<comment type="caution">
    <text evidence="1">The sequence shown here is derived from an EMBL/GenBank/DDBJ whole genome shotgun (WGS) entry which is preliminary data.</text>
</comment>
<dbReference type="Proteomes" id="UP001589536">
    <property type="component" value="Unassembled WGS sequence"/>
</dbReference>
<organism evidence="1 2">
    <name type="scientific">Arthrobacter methylotrophus</name>
    <dbReference type="NCBI Taxonomy" id="121291"/>
    <lineage>
        <taxon>Bacteria</taxon>
        <taxon>Bacillati</taxon>
        <taxon>Actinomycetota</taxon>
        <taxon>Actinomycetes</taxon>
        <taxon>Micrococcales</taxon>
        <taxon>Micrococcaceae</taxon>
        <taxon>Arthrobacter</taxon>
    </lineage>
</organism>
<evidence type="ECO:0000313" key="2">
    <source>
        <dbReference type="Proteomes" id="UP001589536"/>
    </source>
</evidence>
<accession>A0ABV5UNG0</accession>
<evidence type="ECO:0000313" key="1">
    <source>
        <dbReference type="EMBL" id="MFB9714051.1"/>
    </source>
</evidence>
<reference evidence="1 2" key="1">
    <citation type="submission" date="2024-09" db="EMBL/GenBank/DDBJ databases">
        <authorList>
            <person name="Sun Q."/>
            <person name="Mori K."/>
        </authorList>
    </citation>
    <scope>NUCLEOTIDE SEQUENCE [LARGE SCALE GENOMIC DNA]</scope>
    <source>
        <strain evidence="1 2">JCM 13519</strain>
    </source>
</reference>
<proteinExistence type="predicted"/>
<sequence>MKATLRKISTSRSLQRRWLLTDAEPVHSYLHRDLTFVPADLRIWWQTAAGQPVEDHTLSIYAWPAERELSVSAHWTNGYNHSPLPTWIQELSDVVHDDLIENTTSPNTGTEDTWAYSVDRRWTLEHATPVRSLRYPNEPFVPAELSIWHSCNAVDSSHDRHRINAYPGDPDQRLRMSADWGGGVDWEGKPRYNEDLPQWIRDMANEQYEELVAFATQGESDRRTR</sequence>
<keyword evidence="2" id="KW-1185">Reference proteome</keyword>
<dbReference type="EMBL" id="JBHMBH010000019">
    <property type="protein sequence ID" value="MFB9714051.1"/>
    <property type="molecule type" value="Genomic_DNA"/>
</dbReference>
<gene>
    <name evidence="1" type="ORF">ACFFPI_07755</name>
</gene>
<dbReference type="RefSeq" id="WP_345042991.1">
    <property type="nucleotide sequence ID" value="NZ_BAABED010000001.1"/>
</dbReference>
<protein>
    <submittedName>
        <fullName evidence="1">Uncharacterized protein</fullName>
    </submittedName>
</protein>
<name>A0ABV5UNG0_9MICC</name>